<dbReference type="InterPro" id="IPR007065">
    <property type="entry name" value="HPP"/>
</dbReference>
<dbReference type="Proteomes" id="UP001216329">
    <property type="component" value="Chromosome"/>
</dbReference>
<feature type="transmembrane region" description="Helical" evidence="1">
    <location>
        <begin position="46"/>
        <end position="63"/>
    </location>
</feature>
<dbReference type="AlphaFoldDB" id="A0AAJ5WDR3"/>
<dbReference type="InterPro" id="IPR058581">
    <property type="entry name" value="TM_HPP"/>
</dbReference>
<keyword evidence="1" id="KW-0472">Membrane</keyword>
<dbReference type="PANTHER" id="PTHR33741:SF5">
    <property type="entry name" value="TRANSMEMBRANE PROTEIN DDB_G0269096-RELATED"/>
    <property type="match status" value="1"/>
</dbReference>
<sequence length="179" mass="18710">MTSSTTKAGQAPGPIRRIRALPMLWIGLGAFIGLAALGAITTSTGQPWLIGSFGASGVLLFAYPEGPFSQVRNVIGGHCLTSLVALVCLQVFGPGLLAMAFAGALATVLMVLTRTVHPPAGGNPVIVFMTQPGWSFLLVPTLGGACLLMLTAWIYWKIVRWLTLRSEGASLAKPPEPLA</sequence>
<feature type="domain" description="HPP transmembrane region" evidence="2">
    <location>
        <begin position="18"/>
        <end position="159"/>
    </location>
</feature>
<name>A0AAJ5WDR3_9PSED</name>
<accession>A0AAJ5WDR3</accession>
<gene>
    <name evidence="3" type="ORF">P0Y58_18145</name>
</gene>
<evidence type="ECO:0000256" key="1">
    <source>
        <dbReference type="SAM" id="Phobius"/>
    </source>
</evidence>
<proteinExistence type="predicted"/>
<dbReference type="EMBL" id="CP119325">
    <property type="protein sequence ID" value="WEK28827.1"/>
    <property type="molecule type" value="Genomic_DNA"/>
</dbReference>
<keyword evidence="1" id="KW-0812">Transmembrane</keyword>
<feature type="transmembrane region" description="Helical" evidence="1">
    <location>
        <begin position="133"/>
        <end position="156"/>
    </location>
</feature>
<evidence type="ECO:0000313" key="4">
    <source>
        <dbReference type="Proteomes" id="UP001216329"/>
    </source>
</evidence>
<feature type="transmembrane region" description="Helical" evidence="1">
    <location>
        <begin position="20"/>
        <end position="40"/>
    </location>
</feature>
<keyword evidence="1" id="KW-1133">Transmembrane helix</keyword>
<feature type="transmembrane region" description="Helical" evidence="1">
    <location>
        <begin position="83"/>
        <end position="113"/>
    </location>
</feature>
<evidence type="ECO:0000259" key="2">
    <source>
        <dbReference type="Pfam" id="PF04982"/>
    </source>
</evidence>
<dbReference type="Pfam" id="PF04982">
    <property type="entry name" value="TM_HPP"/>
    <property type="match status" value="1"/>
</dbReference>
<evidence type="ECO:0000313" key="3">
    <source>
        <dbReference type="EMBL" id="WEK28827.1"/>
    </source>
</evidence>
<protein>
    <submittedName>
        <fullName evidence="3">HPP family protein</fullName>
    </submittedName>
</protein>
<organism evidence="3 4">
    <name type="scientific">Candidatus Pseudomonas phytovorans</name>
    <dbReference type="NCBI Taxonomy" id="3121377"/>
    <lineage>
        <taxon>Bacteria</taxon>
        <taxon>Pseudomonadati</taxon>
        <taxon>Pseudomonadota</taxon>
        <taxon>Gammaproteobacteria</taxon>
        <taxon>Pseudomonadales</taxon>
        <taxon>Pseudomonadaceae</taxon>
        <taxon>Pseudomonas</taxon>
    </lineage>
</organism>
<reference evidence="3" key="1">
    <citation type="submission" date="2023-03" db="EMBL/GenBank/DDBJ databases">
        <title>Andean soil-derived lignocellulolytic bacterial consortium as a source of novel taxa and putative plastic-active enzymes.</title>
        <authorList>
            <person name="Diaz-Garcia L."/>
            <person name="Chuvochina M."/>
            <person name="Feuerriegel G."/>
            <person name="Bunk B."/>
            <person name="Sproer C."/>
            <person name="Streit W.R."/>
            <person name="Rodriguez L.M."/>
            <person name="Overmann J."/>
            <person name="Jimenez D.J."/>
        </authorList>
    </citation>
    <scope>NUCLEOTIDE SEQUENCE</scope>
    <source>
        <strain evidence="3">MAG 876</strain>
    </source>
</reference>
<dbReference type="PANTHER" id="PTHR33741">
    <property type="entry name" value="TRANSMEMBRANE PROTEIN DDB_G0269096-RELATED"/>
    <property type="match status" value="1"/>
</dbReference>